<dbReference type="SUPFAM" id="SSF48371">
    <property type="entry name" value="ARM repeat"/>
    <property type="match status" value="1"/>
</dbReference>
<proteinExistence type="predicted"/>
<evidence type="ECO:0000313" key="3">
    <source>
        <dbReference type="Proteomes" id="UP000321408"/>
    </source>
</evidence>
<organism evidence="2 3">
    <name type="scientific">Promethearchaeum syntrophicum</name>
    <dbReference type="NCBI Taxonomy" id="2594042"/>
    <lineage>
        <taxon>Archaea</taxon>
        <taxon>Promethearchaeati</taxon>
        <taxon>Promethearchaeota</taxon>
        <taxon>Promethearchaeia</taxon>
        <taxon>Promethearchaeales</taxon>
        <taxon>Promethearchaeaceae</taxon>
        <taxon>Promethearchaeum</taxon>
    </lineage>
</organism>
<protein>
    <recommendedName>
        <fullName evidence="4">Condensin complex subunit 1 C-terminal domain-containing protein</fullName>
    </recommendedName>
</protein>
<reference evidence="2 3" key="1">
    <citation type="journal article" date="2020" name="Nature">
        <title>Isolation of an archaeon at the prokaryote-eukaryote interface.</title>
        <authorList>
            <person name="Imachi H."/>
            <person name="Nobu M.K."/>
            <person name="Nakahara N."/>
            <person name="Morono Y."/>
            <person name="Ogawara M."/>
            <person name="Takaki Y."/>
            <person name="Takano Y."/>
            <person name="Uematsu K."/>
            <person name="Ikuta T."/>
            <person name="Ito M."/>
            <person name="Matsui Y."/>
            <person name="Miyazaki M."/>
            <person name="Murata K."/>
            <person name="Saito Y."/>
            <person name="Sakai S."/>
            <person name="Song C."/>
            <person name="Tasumi E."/>
            <person name="Yamanaka Y."/>
            <person name="Yamaguchi T."/>
            <person name="Kamagata Y."/>
            <person name="Tamaki H."/>
            <person name="Takai K."/>
        </authorList>
    </citation>
    <scope>NUCLEOTIDE SEQUENCE [LARGE SCALE GENOMIC DNA]</scope>
    <source>
        <strain evidence="2 3">MK-D1</strain>
    </source>
</reference>
<evidence type="ECO:0000313" key="2">
    <source>
        <dbReference type="EMBL" id="QEE16888.1"/>
    </source>
</evidence>
<dbReference type="AlphaFoldDB" id="A0A5B9DCE5"/>
<feature type="region of interest" description="Disordered" evidence="1">
    <location>
        <begin position="347"/>
        <end position="378"/>
    </location>
</feature>
<dbReference type="EMBL" id="CP042905">
    <property type="protein sequence ID" value="QEE16888.1"/>
    <property type="molecule type" value="Genomic_DNA"/>
</dbReference>
<dbReference type="InterPro" id="IPR016024">
    <property type="entry name" value="ARM-type_fold"/>
</dbReference>
<dbReference type="RefSeq" id="WP_147663814.1">
    <property type="nucleotide sequence ID" value="NZ_CP042905.2"/>
</dbReference>
<reference evidence="2 3" key="2">
    <citation type="journal article" date="2024" name="Int. J. Syst. Evol. Microbiol.">
        <title>Promethearchaeum syntrophicum gen. nov., sp. nov., an anaerobic, obligately syntrophic archaeon, the first isolate of the lineage 'Asgard' archaea, and proposal of the new archaeal phylum Promethearchaeota phyl. nov. and kingdom Promethearchaeati regn. nov.</title>
        <authorList>
            <person name="Imachi H."/>
            <person name="Nobu M.K."/>
            <person name="Kato S."/>
            <person name="Takaki Y."/>
            <person name="Miyazaki M."/>
            <person name="Miyata M."/>
            <person name="Ogawara M."/>
            <person name="Saito Y."/>
            <person name="Sakai S."/>
            <person name="Tahara Y.O."/>
            <person name="Takano Y."/>
            <person name="Tasumi E."/>
            <person name="Uematsu K."/>
            <person name="Yoshimura T."/>
            <person name="Itoh T."/>
            <person name="Ohkuma M."/>
            <person name="Takai K."/>
        </authorList>
    </citation>
    <scope>NUCLEOTIDE SEQUENCE [LARGE SCALE GENOMIC DNA]</scope>
    <source>
        <strain evidence="2 3">MK-D1</strain>
    </source>
</reference>
<dbReference type="GeneID" id="41330698"/>
<gene>
    <name evidence="2" type="ORF">DSAG12_02718</name>
</gene>
<name>A0A5B9DCE5_9ARCH</name>
<evidence type="ECO:0008006" key="4">
    <source>
        <dbReference type="Google" id="ProtNLM"/>
    </source>
</evidence>
<dbReference type="KEGG" id="psyt:DSAG12_02718"/>
<dbReference type="Proteomes" id="UP000321408">
    <property type="component" value="Chromosome"/>
</dbReference>
<feature type="compositionally biased region" description="Polar residues" evidence="1">
    <location>
        <begin position="369"/>
        <end position="378"/>
    </location>
</feature>
<accession>A0A5B9DCE5</accession>
<keyword evidence="3" id="KW-1185">Reference proteome</keyword>
<sequence length="378" mass="43886">MGQIMEQIFEFLDNQKYNEAIQLIKENLAKRDPAFIEDLVPSLNIITSSSIEVAESIMAPLLGILNIDDDVIRYSIILSIRDFVIEHKELIFPYVEDYLKYGTPKKREGMLLLIKYIADTDPKALKSFYKLLAYELSDSIDYIRKKTVEILQAIGKADRHEIEACIFDYLKAEQEESEKNIADEELLLEADKIMASIKESTQLKPQDKLVIDVADKILKKGADGASKRADNEKITHAADTVLKDIVGLKALNKEELEKRHLEAQSKAIKEKLLEDKKKLEIERLELEAEKEKIDEERLKQEKSHLEKEKTLLEKKMELSQVKQELELKKIEEEKMKIIEEEERRIQEKLKKSEESEESEVSEENHEDTASNNNQNHFE</sequence>
<evidence type="ECO:0000256" key="1">
    <source>
        <dbReference type="SAM" id="MobiDB-lite"/>
    </source>
</evidence>